<keyword evidence="4" id="KW-1185">Reference proteome</keyword>
<feature type="domain" description="HPt" evidence="2">
    <location>
        <begin position="34"/>
        <end position="112"/>
    </location>
</feature>
<name>A0A4R6AAM3_9RHOB</name>
<dbReference type="InterPro" id="IPR008207">
    <property type="entry name" value="Sig_transdc_His_kin_Hpt_dom"/>
</dbReference>
<dbReference type="AlphaFoldDB" id="A0A4R6AAM3"/>
<reference evidence="3 4" key="1">
    <citation type="submission" date="2019-03" db="EMBL/GenBank/DDBJ databases">
        <title>Primorskyibacter sp. SS33 isolated from sediments.</title>
        <authorList>
            <person name="Xunke S."/>
        </authorList>
    </citation>
    <scope>NUCLEOTIDE SEQUENCE [LARGE SCALE GENOMIC DNA]</scope>
    <source>
        <strain evidence="3 4">SS33</strain>
    </source>
</reference>
<evidence type="ECO:0000313" key="4">
    <source>
        <dbReference type="Proteomes" id="UP000295701"/>
    </source>
</evidence>
<dbReference type="Gene3D" id="1.20.120.160">
    <property type="entry name" value="HPT domain"/>
    <property type="match status" value="1"/>
</dbReference>
<evidence type="ECO:0000256" key="1">
    <source>
        <dbReference type="ARBA" id="ARBA00023012"/>
    </source>
</evidence>
<dbReference type="SUPFAM" id="SSF47226">
    <property type="entry name" value="Histidine-containing phosphotransfer domain, HPT domain"/>
    <property type="match status" value="1"/>
</dbReference>
<accession>A0A4R6AAM3</accession>
<evidence type="ECO:0000313" key="3">
    <source>
        <dbReference type="EMBL" id="TDL78153.1"/>
    </source>
</evidence>
<gene>
    <name evidence="3" type="ORF">E2L08_11705</name>
</gene>
<proteinExistence type="predicted"/>
<dbReference type="EMBL" id="SNAA01000013">
    <property type="protein sequence ID" value="TDL78153.1"/>
    <property type="molecule type" value="Genomic_DNA"/>
</dbReference>
<keyword evidence="1" id="KW-0902">Two-component regulatory system</keyword>
<sequence>MVWSEGRTGPTTMLIDESRLSTLISDVGADSLGELLDIFERETGQKIASLAACPPERLSAAYHFVKGSAQNLGLAELAALCRQAEHDAARGVIPDAARVRDCFHASFAALRARCD</sequence>
<comment type="caution">
    <text evidence="3">The sequence shown here is derived from an EMBL/GenBank/DDBJ whole genome shotgun (WGS) entry which is preliminary data.</text>
</comment>
<dbReference type="OrthoDB" id="7867809at2"/>
<dbReference type="Proteomes" id="UP000295701">
    <property type="component" value="Unassembled WGS sequence"/>
</dbReference>
<protein>
    <submittedName>
        <fullName evidence="3">Hpt domain-containing protein</fullName>
    </submittedName>
</protein>
<dbReference type="InterPro" id="IPR036641">
    <property type="entry name" value="HPT_dom_sf"/>
</dbReference>
<dbReference type="GO" id="GO:0000160">
    <property type="term" value="P:phosphorelay signal transduction system"/>
    <property type="evidence" value="ECO:0007669"/>
    <property type="project" value="UniProtKB-KW"/>
</dbReference>
<dbReference type="Pfam" id="PF01627">
    <property type="entry name" value="Hpt"/>
    <property type="match status" value="1"/>
</dbReference>
<organism evidence="3 4">
    <name type="scientific">Palleronia sediminis</name>
    <dbReference type="NCBI Taxonomy" id="2547833"/>
    <lineage>
        <taxon>Bacteria</taxon>
        <taxon>Pseudomonadati</taxon>
        <taxon>Pseudomonadota</taxon>
        <taxon>Alphaproteobacteria</taxon>
        <taxon>Rhodobacterales</taxon>
        <taxon>Roseobacteraceae</taxon>
        <taxon>Palleronia</taxon>
    </lineage>
</organism>
<evidence type="ECO:0000259" key="2">
    <source>
        <dbReference type="Pfam" id="PF01627"/>
    </source>
</evidence>
<dbReference type="GO" id="GO:0004672">
    <property type="term" value="F:protein kinase activity"/>
    <property type="evidence" value="ECO:0007669"/>
    <property type="project" value="UniProtKB-ARBA"/>
</dbReference>